<name>A0A133U4V6_9EURY</name>
<dbReference type="InterPro" id="IPR001030">
    <property type="entry name" value="Acoase/IPM_deHydtase_lsu_aba"/>
</dbReference>
<dbReference type="Proteomes" id="UP000070589">
    <property type="component" value="Unassembled WGS sequence"/>
</dbReference>
<dbReference type="GO" id="GO:0051536">
    <property type="term" value="F:iron-sulfur cluster binding"/>
    <property type="evidence" value="ECO:0007669"/>
    <property type="project" value="UniProtKB-KW"/>
</dbReference>
<reference evidence="6 7" key="1">
    <citation type="journal article" date="2016" name="Sci. Rep.">
        <title>Metabolic traits of an uncultured archaeal lineage -MSBL1- from brine pools of the Red Sea.</title>
        <authorList>
            <person name="Mwirichia R."/>
            <person name="Alam I."/>
            <person name="Rashid M."/>
            <person name="Vinu M."/>
            <person name="Ba-Alawi W."/>
            <person name="Anthony Kamau A."/>
            <person name="Kamanda Ngugi D."/>
            <person name="Goker M."/>
            <person name="Klenk H.P."/>
            <person name="Bajic V."/>
            <person name="Stingl U."/>
        </authorList>
    </citation>
    <scope>NUCLEOTIDE SEQUENCE [LARGE SCALE GENOMIC DNA]</scope>
    <source>
        <strain evidence="6">SCGC-AAA259D14</strain>
    </source>
</reference>
<dbReference type="PANTHER" id="PTHR43822:SF2">
    <property type="entry name" value="HOMOACONITASE, MITOCHONDRIAL"/>
    <property type="match status" value="1"/>
</dbReference>
<dbReference type="Gene3D" id="3.30.499.10">
    <property type="entry name" value="Aconitase, domain 3"/>
    <property type="match status" value="2"/>
</dbReference>
<dbReference type="InterPro" id="IPR015931">
    <property type="entry name" value="Acnase/IPM_dHydase_lsu_aba_1/3"/>
</dbReference>
<dbReference type="AlphaFoldDB" id="A0A133U4V6"/>
<dbReference type="PANTHER" id="PTHR43822">
    <property type="entry name" value="HOMOACONITASE, MITOCHONDRIAL-RELATED"/>
    <property type="match status" value="1"/>
</dbReference>
<feature type="non-terminal residue" evidence="6">
    <location>
        <position position="1"/>
    </location>
</feature>
<dbReference type="Pfam" id="PF00330">
    <property type="entry name" value="Aconitase"/>
    <property type="match status" value="1"/>
</dbReference>
<evidence type="ECO:0000256" key="1">
    <source>
        <dbReference type="ARBA" id="ARBA00022723"/>
    </source>
</evidence>
<dbReference type="InterPro" id="IPR036008">
    <property type="entry name" value="Aconitase_4Fe-4S_dom"/>
</dbReference>
<feature type="domain" description="Aconitase/3-isopropylmalate dehydratase large subunit alpha/beta/alpha" evidence="5">
    <location>
        <begin position="103"/>
        <end position="227"/>
    </location>
</feature>
<keyword evidence="4 6" id="KW-0456">Lyase</keyword>
<dbReference type="GO" id="GO:0019752">
    <property type="term" value="P:carboxylic acid metabolic process"/>
    <property type="evidence" value="ECO:0007669"/>
    <property type="project" value="UniProtKB-ARBA"/>
</dbReference>
<dbReference type="EMBL" id="LHXL01000049">
    <property type="protein sequence ID" value="KXA89215.1"/>
    <property type="molecule type" value="Genomic_DNA"/>
</dbReference>
<evidence type="ECO:0000313" key="7">
    <source>
        <dbReference type="Proteomes" id="UP000070589"/>
    </source>
</evidence>
<keyword evidence="7" id="KW-1185">Reference proteome</keyword>
<keyword evidence="1" id="KW-0479">Metal-binding</keyword>
<evidence type="ECO:0000256" key="3">
    <source>
        <dbReference type="ARBA" id="ARBA00023014"/>
    </source>
</evidence>
<dbReference type="SUPFAM" id="SSF53732">
    <property type="entry name" value="Aconitase iron-sulfur domain"/>
    <property type="match status" value="1"/>
</dbReference>
<evidence type="ECO:0000256" key="4">
    <source>
        <dbReference type="ARBA" id="ARBA00023239"/>
    </source>
</evidence>
<gene>
    <name evidence="6" type="ORF">AKJ62_03560</name>
</gene>
<protein>
    <submittedName>
        <fullName evidence="6">3-isopropylmalate dehydratase</fullName>
        <ecNumber evidence="6">4.2.1.33</ecNumber>
    </submittedName>
</protein>
<dbReference type="EC" id="4.2.1.33" evidence="6"/>
<dbReference type="PROSITE" id="PS00450">
    <property type="entry name" value="ACONITASE_1"/>
    <property type="match status" value="1"/>
</dbReference>
<dbReference type="InterPro" id="IPR018136">
    <property type="entry name" value="Aconitase_4Fe-4S_BS"/>
</dbReference>
<dbReference type="InterPro" id="IPR050067">
    <property type="entry name" value="IPM_dehydratase_rel_enz"/>
</dbReference>
<keyword evidence="3" id="KW-0411">Iron-sulfur</keyword>
<evidence type="ECO:0000259" key="5">
    <source>
        <dbReference type="Pfam" id="PF00330"/>
    </source>
</evidence>
<dbReference type="GO" id="GO:0003861">
    <property type="term" value="F:3-isopropylmalate dehydratase activity"/>
    <property type="evidence" value="ECO:0007669"/>
    <property type="project" value="UniProtKB-EC"/>
</dbReference>
<evidence type="ECO:0000256" key="2">
    <source>
        <dbReference type="ARBA" id="ARBA00023004"/>
    </source>
</evidence>
<accession>A0A133U4V6</accession>
<comment type="caution">
    <text evidence="6">The sequence shown here is derived from an EMBL/GenBank/DDBJ whole genome shotgun (WGS) entry which is preliminary data.</text>
</comment>
<organism evidence="6 7">
    <name type="scientific">candidate division MSBL1 archaeon SCGC-AAA259D14</name>
    <dbReference type="NCBI Taxonomy" id="1698261"/>
    <lineage>
        <taxon>Archaea</taxon>
        <taxon>Methanobacteriati</taxon>
        <taxon>Methanobacteriota</taxon>
        <taxon>candidate division MSBL1</taxon>
    </lineage>
</organism>
<keyword evidence="2" id="KW-0408">Iron</keyword>
<sequence length="235" mass="25673">EIGMGGAAYQSVRYAGPAVKGMDIGKRMTLSNLVIDIGAKNGIFEPDEKTRAFLKNRMEEKIDFLSSDRDAEFVKTHSFQVEDLEPQIAYPHQVDKVKPISEAEGIKIDQVFLGTCTNGRYNDLKAAAHILNGRKVNSDTRMIINPASREVYLRSMREGLLEIFLKSGCVINNPGCGPCAGSHQGILASGEKCLSTGNRNFQGRMGTEDTEIYLSSPTTAAATAIEGRITDPRKT</sequence>
<dbReference type="GO" id="GO:0046872">
    <property type="term" value="F:metal ion binding"/>
    <property type="evidence" value="ECO:0007669"/>
    <property type="project" value="UniProtKB-KW"/>
</dbReference>
<proteinExistence type="predicted"/>
<evidence type="ECO:0000313" key="6">
    <source>
        <dbReference type="EMBL" id="KXA89215.1"/>
    </source>
</evidence>